<evidence type="ECO:0000313" key="1">
    <source>
        <dbReference type="EMBL" id="MBB2995679.1"/>
    </source>
</evidence>
<sequence>MNDSPTMAEDNLEEFELVYSEKDVQILSALIKECGQTSFRDLGYELSERFMTGQTKEPQALKLLGEAFSYIPSITWNRARIRVSLESEYRGEDPWPPNLQKTPEPVQQTWEALYNSLDDGAPKARLADLLLSSKYGHVPARASSLVESAILALQSDWDRSDRYNLAMRALSVVQQFRITGLVEPLHAAVLDEIERCIDTAGVVHHVFLRLVQALKGEFTLPAANGAQAG</sequence>
<gene>
    <name evidence="1" type="ORF">E9229_001870</name>
</gene>
<reference evidence="1 2" key="1">
    <citation type="submission" date="2020-08" db="EMBL/GenBank/DDBJ databases">
        <title>Sequencing the genomes of 1000 actinobacteria strains.</title>
        <authorList>
            <person name="Klenk H.-P."/>
        </authorList>
    </citation>
    <scope>NUCLEOTIDE SEQUENCE [LARGE SCALE GENOMIC DNA]</scope>
    <source>
        <strain evidence="1 2">DSM 22826</strain>
    </source>
</reference>
<dbReference type="RefSeq" id="WP_183510891.1">
    <property type="nucleotide sequence ID" value="NZ_JACHVS010000001.1"/>
</dbReference>
<keyword evidence="2" id="KW-1185">Reference proteome</keyword>
<proteinExistence type="predicted"/>
<dbReference type="AlphaFoldDB" id="A0A839QHM2"/>
<evidence type="ECO:0000313" key="2">
    <source>
        <dbReference type="Proteomes" id="UP000523000"/>
    </source>
</evidence>
<name>A0A839QHM2_9MICC</name>
<comment type="caution">
    <text evidence="1">The sequence shown here is derived from an EMBL/GenBank/DDBJ whole genome shotgun (WGS) entry which is preliminary data.</text>
</comment>
<organism evidence="1 2">
    <name type="scientific">Paeniglutamicibacter cryotolerans</name>
    <dbReference type="NCBI Taxonomy" id="670079"/>
    <lineage>
        <taxon>Bacteria</taxon>
        <taxon>Bacillati</taxon>
        <taxon>Actinomycetota</taxon>
        <taxon>Actinomycetes</taxon>
        <taxon>Micrococcales</taxon>
        <taxon>Micrococcaceae</taxon>
        <taxon>Paeniglutamicibacter</taxon>
    </lineage>
</organism>
<protein>
    <submittedName>
        <fullName evidence="1">Uncharacterized protein</fullName>
    </submittedName>
</protein>
<dbReference type="EMBL" id="JACHVS010000001">
    <property type="protein sequence ID" value="MBB2995679.1"/>
    <property type="molecule type" value="Genomic_DNA"/>
</dbReference>
<accession>A0A839QHM2</accession>
<dbReference type="Proteomes" id="UP000523000">
    <property type="component" value="Unassembled WGS sequence"/>
</dbReference>